<dbReference type="RefSeq" id="WP_184751717.1">
    <property type="nucleotide sequence ID" value="NZ_BAAAJR010000001.1"/>
</dbReference>
<reference evidence="1 2" key="1">
    <citation type="submission" date="2020-08" db="EMBL/GenBank/DDBJ databases">
        <title>Sequencing the genomes of 1000 actinobacteria strains.</title>
        <authorList>
            <person name="Klenk H.-P."/>
        </authorList>
    </citation>
    <scope>NUCLEOTIDE SEQUENCE [LARGE SCALE GENOMIC DNA]</scope>
    <source>
        <strain evidence="1 2">DSM 12511</strain>
    </source>
</reference>
<dbReference type="AlphaFoldDB" id="A0A7X0KVY4"/>
<dbReference type="Proteomes" id="UP000537775">
    <property type="component" value="Unassembled WGS sequence"/>
</dbReference>
<evidence type="ECO:0000313" key="1">
    <source>
        <dbReference type="EMBL" id="MBB6392673.1"/>
    </source>
</evidence>
<protein>
    <submittedName>
        <fullName evidence="1">Uncharacterized protein</fullName>
    </submittedName>
</protein>
<dbReference type="EMBL" id="JACHML010000001">
    <property type="protein sequence ID" value="MBB6392673.1"/>
    <property type="molecule type" value="Genomic_DNA"/>
</dbReference>
<gene>
    <name evidence="1" type="ORF">HD594_002986</name>
</gene>
<sequence length="60" mass="6481">MALVFGLSARHIDTDMLRSDEGHSVDGPGLRYRAAECPTCGIMLASSGYCDQCDRYIALA</sequence>
<keyword evidence="2" id="KW-1185">Reference proteome</keyword>
<comment type="caution">
    <text evidence="1">The sequence shown here is derived from an EMBL/GenBank/DDBJ whole genome shotgun (WGS) entry which is preliminary data.</text>
</comment>
<accession>A0A7X0KVY4</accession>
<evidence type="ECO:0000313" key="2">
    <source>
        <dbReference type="Proteomes" id="UP000537775"/>
    </source>
</evidence>
<name>A0A7X0KVY4_9MICO</name>
<proteinExistence type="predicted"/>
<organism evidence="1 2">
    <name type="scientific">Microbacterium thalassium</name>
    <dbReference type="NCBI Taxonomy" id="362649"/>
    <lineage>
        <taxon>Bacteria</taxon>
        <taxon>Bacillati</taxon>
        <taxon>Actinomycetota</taxon>
        <taxon>Actinomycetes</taxon>
        <taxon>Micrococcales</taxon>
        <taxon>Microbacteriaceae</taxon>
        <taxon>Microbacterium</taxon>
    </lineage>
</organism>